<name>A0ABM8W749_GIGMA</name>
<organism evidence="2 3">
    <name type="scientific">Gigaspora margarita</name>
    <dbReference type="NCBI Taxonomy" id="4874"/>
    <lineage>
        <taxon>Eukaryota</taxon>
        <taxon>Fungi</taxon>
        <taxon>Fungi incertae sedis</taxon>
        <taxon>Mucoromycota</taxon>
        <taxon>Glomeromycotina</taxon>
        <taxon>Glomeromycetes</taxon>
        <taxon>Diversisporales</taxon>
        <taxon>Gigasporaceae</taxon>
        <taxon>Gigaspora</taxon>
    </lineage>
</organism>
<reference evidence="2 3" key="1">
    <citation type="submission" date="2021-06" db="EMBL/GenBank/DDBJ databases">
        <authorList>
            <person name="Kallberg Y."/>
            <person name="Tangrot J."/>
            <person name="Rosling A."/>
        </authorList>
    </citation>
    <scope>NUCLEOTIDE SEQUENCE [LARGE SCALE GENOMIC DNA]</scope>
    <source>
        <strain evidence="2 3">120-4 pot B 10/14</strain>
    </source>
</reference>
<dbReference type="Proteomes" id="UP000789901">
    <property type="component" value="Unassembled WGS sequence"/>
</dbReference>
<keyword evidence="3" id="KW-1185">Reference proteome</keyword>
<feature type="region of interest" description="Disordered" evidence="1">
    <location>
        <begin position="40"/>
        <end position="94"/>
    </location>
</feature>
<comment type="caution">
    <text evidence="2">The sequence shown here is derived from an EMBL/GenBank/DDBJ whole genome shotgun (WGS) entry which is preliminary data.</text>
</comment>
<gene>
    <name evidence="2" type="ORF">GMARGA_LOCUS4176</name>
</gene>
<proteinExistence type="predicted"/>
<dbReference type="EMBL" id="CAJVQB010001609">
    <property type="protein sequence ID" value="CAG8543003.1"/>
    <property type="molecule type" value="Genomic_DNA"/>
</dbReference>
<protein>
    <submittedName>
        <fullName evidence="2">33270_t:CDS:1</fullName>
    </submittedName>
</protein>
<feature type="compositionally biased region" description="Basic and acidic residues" evidence="1">
    <location>
        <begin position="76"/>
        <end position="89"/>
    </location>
</feature>
<evidence type="ECO:0000313" key="3">
    <source>
        <dbReference type="Proteomes" id="UP000789901"/>
    </source>
</evidence>
<sequence length="237" mass="27597">MNPHSSEIKEFWRERNLRIVLKEKTVKSTEKIIDQINTVNNEDGCSNKHKYGMEKNETEQPQTPEDKEEPSNTVLREQKKETDSLKSDYEEFEDKNESTANNIFVEFDSRESTPSKQAYNQYSMHVICAFGSTLHLVKETIDKQLYEEIEKIIKMRNKSFLNSSIVKKLGTAVEDYEITEDARNSYPDIKYEWIEKDVRSIKGANMDLLILRLSDTTEILDIEVSGSPFNSSKKYTV</sequence>
<accession>A0ABM8W749</accession>
<evidence type="ECO:0000256" key="1">
    <source>
        <dbReference type="SAM" id="MobiDB-lite"/>
    </source>
</evidence>
<evidence type="ECO:0000313" key="2">
    <source>
        <dbReference type="EMBL" id="CAG8543003.1"/>
    </source>
</evidence>